<dbReference type="Gene3D" id="2.60.40.10">
    <property type="entry name" value="Immunoglobulins"/>
    <property type="match status" value="1"/>
</dbReference>
<dbReference type="GO" id="GO:0005975">
    <property type="term" value="P:carbohydrate metabolic process"/>
    <property type="evidence" value="ECO:0007669"/>
    <property type="project" value="UniProtKB-ARBA"/>
</dbReference>
<sequence length="519" mass="56048">MRHDATARRSATAMLAVVMLLLSGLSTAPPASAAPLTVTVIVETSRGIPVERANVSIRTTYSTGWDVREAETNPAGEATFTVPAAGLYTVDLFNGPASVEKLVLVAPGLNPIVRLTAWSPASISFTAMSAVADTRTVDYGVEQLVDGKWRTAHHGRQDERVSGGWRVTVDALAPGTYRIHVGGWFHPQTITAGTTVRAGEDVDLGRHAVVSYSERKLRPTISRPTAGFTTREWDWDGYAMMCAQVSGARLGAHATARAEVLDRSGKVLGPAMWVSDSKLCAIEVTDIGTYGPYRFRLQGDEYHHTVSSPLSKRVSVTRRASTVKVRLEQTTIERYDNATALITVTGPLTGELEIRVDGEYAPTVWLGSVRHVEQKRGPKTYRVKLHVLGKPGRHTISVRRVASEYDKGAVAKPVHVNVVTTKLSGRPTVKVRPFAKGARPKVTVSVPHATTAIPVTGTVRFYVNGRSVATARLKASDNGRTTVTLPVKPTGRIKVRAVYEGSKRLPGAVSKTVTVKPTK</sequence>
<protein>
    <submittedName>
        <fullName evidence="2">Ig-like domain repeat protein</fullName>
    </submittedName>
</protein>
<name>A0A9X5FAZ3_9MICO</name>
<reference evidence="2 3" key="1">
    <citation type="submission" date="2020-04" db="EMBL/GenBank/DDBJ databases">
        <title>MicrobeNet Type strains.</title>
        <authorList>
            <person name="Nicholson A.C."/>
        </authorList>
    </citation>
    <scope>NUCLEOTIDE SEQUENCE [LARGE SCALE GENOMIC DNA]</scope>
    <source>
        <strain evidence="2 3">ATCC BAA-789</strain>
    </source>
</reference>
<accession>A0A9X5FAZ3</accession>
<dbReference type="Proteomes" id="UP000774283">
    <property type="component" value="Unassembled WGS sequence"/>
</dbReference>
<feature type="signal peptide" evidence="1">
    <location>
        <begin position="1"/>
        <end position="33"/>
    </location>
</feature>
<proteinExistence type="predicted"/>
<keyword evidence="3" id="KW-1185">Reference proteome</keyword>
<dbReference type="RefSeq" id="WP_168446806.1">
    <property type="nucleotide sequence ID" value="NZ_JAAXOW010000001.1"/>
</dbReference>
<evidence type="ECO:0000313" key="2">
    <source>
        <dbReference type="EMBL" id="NKX92814.1"/>
    </source>
</evidence>
<evidence type="ECO:0000313" key="3">
    <source>
        <dbReference type="Proteomes" id="UP000774283"/>
    </source>
</evidence>
<dbReference type="AlphaFoldDB" id="A0A9X5FAZ3"/>
<evidence type="ECO:0000256" key="1">
    <source>
        <dbReference type="SAM" id="SignalP"/>
    </source>
</evidence>
<comment type="caution">
    <text evidence="2">The sequence shown here is derived from an EMBL/GenBank/DDBJ whole genome shotgun (WGS) entry which is preliminary data.</text>
</comment>
<organism evidence="2 3">
    <name type="scientific">Sanguibacter hominis ATCC BAA-789</name>
    <dbReference type="NCBI Taxonomy" id="1312740"/>
    <lineage>
        <taxon>Bacteria</taxon>
        <taxon>Bacillati</taxon>
        <taxon>Actinomycetota</taxon>
        <taxon>Actinomycetes</taxon>
        <taxon>Micrococcales</taxon>
        <taxon>Sanguibacteraceae</taxon>
        <taxon>Sanguibacter</taxon>
    </lineage>
</organism>
<gene>
    <name evidence="2" type="ORF">HF995_05925</name>
</gene>
<feature type="chain" id="PRO_5040721239" evidence="1">
    <location>
        <begin position="34"/>
        <end position="519"/>
    </location>
</feature>
<dbReference type="EMBL" id="JAAXOW010000001">
    <property type="protein sequence ID" value="NKX92814.1"/>
    <property type="molecule type" value="Genomic_DNA"/>
</dbReference>
<keyword evidence="1" id="KW-0732">Signal</keyword>
<dbReference type="InterPro" id="IPR013783">
    <property type="entry name" value="Ig-like_fold"/>
</dbReference>